<gene>
    <name evidence="2" type="ORF">STHAL_32450</name>
</gene>
<dbReference type="Pfam" id="PF11922">
    <property type="entry name" value="DUF3440"/>
    <property type="match status" value="1"/>
</dbReference>
<comment type="caution">
    <text evidence="2">The sequence shown here is derived from an EMBL/GenBank/DDBJ whole genome shotgun (WGS) entry which is preliminary data.</text>
</comment>
<evidence type="ECO:0000313" key="2">
    <source>
        <dbReference type="EMBL" id="MBV7674160.1"/>
    </source>
</evidence>
<dbReference type="Gene3D" id="3.40.50.620">
    <property type="entry name" value="HUPs"/>
    <property type="match status" value="1"/>
</dbReference>
<dbReference type="Pfam" id="PF01507">
    <property type="entry name" value="PAPS_reduct"/>
    <property type="match status" value="1"/>
</dbReference>
<proteinExistence type="predicted"/>
<keyword evidence="3" id="KW-1185">Reference proteome</keyword>
<dbReference type="RefSeq" id="WP_228873875.1">
    <property type="nucleotide sequence ID" value="NZ_JAHUVW010000004.1"/>
</dbReference>
<name>A0ABS6U0W6_STRHA</name>
<feature type="domain" description="Phosphoadenosine phosphosulphate reductase" evidence="1">
    <location>
        <begin position="158"/>
        <end position="234"/>
    </location>
</feature>
<dbReference type="InterPro" id="IPR002500">
    <property type="entry name" value="PAPS_reduct_dom"/>
</dbReference>
<organism evidence="2 3">
    <name type="scientific">Streptomyces halstedii</name>
    <dbReference type="NCBI Taxonomy" id="1944"/>
    <lineage>
        <taxon>Bacteria</taxon>
        <taxon>Bacillati</taxon>
        <taxon>Actinomycetota</taxon>
        <taxon>Actinomycetes</taxon>
        <taxon>Kitasatosporales</taxon>
        <taxon>Streptomycetaceae</taxon>
        <taxon>Streptomyces</taxon>
    </lineage>
</organism>
<dbReference type="PANTHER" id="PTHR30083:SF0">
    <property type="entry name" value="3'-PHOSPHOADENOSINE 5'-PHOSPHOSULFATE SULFOTRANSFERASE (PAPS REDUCTASE)_FAD SYNTHETASE"/>
    <property type="match status" value="1"/>
</dbReference>
<dbReference type="PANTHER" id="PTHR30083">
    <property type="entry name" value="TRANSCRIPTIONAL REGULATOR-RELATED"/>
    <property type="match status" value="1"/>
</dbReference>
<protein>
    <submittedName>
        <fullName evidence="2">DUF3440 domain-containing protein</fullName>
    </submittedName>
</protein>
<dbReference type="EMBL" id="JAHUVW010000004">
    <property type="protein sequence ID" value="MBV7674160.1"/>
    <property type="molecule type" value="Genomic_DNA"/>
</dbReference>
<accession>A0ABS6U0W6</accession>
<reference evidence="2 3" key="1">
    <citation type="submission" date="2021-07" db="EMBL/GenBank/DDBJ databases">
        <title>Sequencing Streptomyces halstedii LGO-A4 genome an citrus endophytic actinomycete.</title>
        <authorList>
            <person name="Samborskyy M."/>
            <person name="Scott N."/>
            <person name="Deglau R."/>
            <person name="Dickens S."/>
            <person name="Oliveira L.G."/>
        </authorList>
    </citation>
    <scope>NUCLEOTIDE SEQUENCE [LARGE SCALE GENOMIC DNA]</scope>
    <source>
        <strain evidence="2 3">LGO-A4</strain>
    </source>
</reference>
<dbReference type="InterPro" id="IPR021845">
    <property type="entry name" value="DUF3440"/>
</dbReference>
<dbReference type="SUPFAM" id="SSF52402">
    <property type="entry name" value="Adenine nucleotide alpha hydrolases-like"/>
    <property type="match status" value="1"/>
</dbReference>
<sequence>MVNVWEATQQRLERIFKEFDKVVVAFSGGKDSGVTVNATLAYMREHNITKKITVLHLDYEGQYAATTDYVTQVMTSNPDLIDPVWICLPFKAACEVSMYQGHWQPWNPEERDLWVRDLPDVPGVIHTGNVPDDFPAYDGVWDYTLQQQIGTWLHRRSGAERTAVLIGIRTQESHHRHAALHRQDRTEASMLDGLNWTSRKSKGVYNVYPIFDWVTEDVWTANAQFGWSYNELYDLFHIAGVSIHDMRVASPFRGEGQESLKLYRVIDPETWTRLVGRVNGANFTAIYGGTSVMGAKDIKLPAGHTWKTYANYLLTTIEDDDIREGYLRKLRSSIKYWTVKGGALPQESADELRDGAPAGTEFLGQPTDNRKRRGPYEVVRFRRYPDDIPEVSDQSLVPTYKRLVITILRMDHACKYMGFGQTKREMTKRSAAVEKYREIL</sequence>
<dbReference type="InterPro" id="IPR014729">
    <property type="entry name" value="Rossmann-like_a/b/a_fold"/>
</dbReference>
<evidence type="ECO:0000313" key="3">
    <source>
        <dbReference type="Proteomes" id="UP000735541"/>
    </source>
</evidence>
<dbReference type="Proteomes" id="UP000735541">
    <property type="component" value="Unassembled WGS sequence"/>
</dbReference>
<evidence type="ECO:0000259" key="1">
    <source>
        <dbReference type="Pfam" id="PF01507"/>
    </source>
</evidence>